<name>A0A1H4BU46_9BACT</name>
<sequence length="251" mass="27669">MVYGIIAAGEGSRLKADGYHGFKPMVKLLGETLIERLIRLFQSNDATAIYIILNSSEKEVGEFIENQQAALPDGKISSAPIHIIYKDTPSSFHSLFALLESMPAADKQEVCISTIDPVFSGELFQSYIEAFVSAPQLDGLMAVTSFIEDDKPLHVYTDSDGRITQFANQPKAGEPWISGGIYLLRAPALAEAIPAFKAGIHKMRNFQQTLLDRGLYLKAFDLGRIIDIDHLSDIELAEALLSEDLSDQQTF</sequence>
<dbReference type="STRING" id="551991.SAMN05192529_12424"/>
<evidence type="ECO:0000313" key="5">
    <source>
        <dbReference type="Proteomes" id="UP000199041"/>
    </source>
</evidence>
<dbReference type="SUPFAM" id="SSF53448">
    <property type="entry name" value="Nucleotide-diphospho-sugar transferases"/>
    <property type="match status" value="1"/>
</dbReference>
<gene>
    <name evidence="4" type="ORF">SAMN05192529_12424</name>
</gene>
<dbReference type="InterPro" id="IPR029044">
    <property type="entry name" value="Nucleotide-diphossugar_trans"/>
</dbReference>
<keyword evidence="1 4" id="KW-0808">Transferase</keyword>
<protein>
    <submittedName>
        <fullName evidence="4">MobA-like NTP transferase domain-containing protein</fullName>
    </submittedName>
</protein>
<organism evidence="4 5">
    <name type="scientific">Arachidicoccus rhizosphaerae</name>
    <dbReference type="NCBI Taxonomy" id="551991"/>
    <lineage>
        <taxon>Bacteria</taxon>
        <taxon>Pseudomonadati</taxon>
        <taxon>Bacteroidota</taxon>
        <taxon>Chitinophagia</taxon>
        <taxon>Chitinophagales</taxon>
        <taxon>Chitinophagaceae</taxon>
        <taxon>Arachidicoccus</taxon>
    </lineage>
</organism>
<dbReference type="Gene3D" id="3.90.550.10">
    <property type="entry name" value="Spore Coat Polysaccharide Biosynthesis Protein SpsA, Chain A"/>
    <property type="match status" value="1"/>
</dbReference>
<keyword evidence="2" id="KW-0548">Nucleotidyltransferase</keyword>
<dbReference type="PANTHER" id="PTHR43584">
    <property type="entry name" value="NUCLEOTIDYL TRANSFERASE"/>
    <property type="match status" value="1"/>
</dbReference>
<evidence type="ECO:0000259" key="3">
    <source>
        <dbReference type="Pfam" id="PF12804"/>
    </source>
</evidence>
<dbReference type="OrthoDB" id="9784180at2"/>
<reference evidence="4 5" key="1">
    <citation type="submission" date="2016-10" db="EMBL/GenBank/DDBJ databases">
        <authorList>
            <person name="de Groot N.N."/>
        </authorList>
    </citation>
    <scope>NUCLEOTIDE SEQUENCE [LARGE SCALE GENOMIC DNA]</scope>
    <source>
        <strain evidence="4 5">Vu-144</strain>
    </source>
</reference>
<dbReference type="Pfam" id="PF12804">
    <property type="entry name" value="NTP_transf_3"/>
    <property type="match status" value="1"/>
</dbReference>
<proteinExistence type="predicted"/>
<feature type="domain" description="MobA-like NTP transferase" evidence="3">
    <location>
        <begin position="5"/>
        <end position="136"/>
    </location>
</feature>
<dbReference type="InterPro" id="IPR050065">
    <property type="entry name" value="GlmU-like"/>
</dbReference>
<dbReference type="AlphaFoldDB" id="A0A1H4BU46"/>
<dbReference type="Proteomes" id="UP000199041">
    <property type="component" value="Unassembled WGS sequence"/>
</dbReference>
<evidence type="ECO:0000256" key="2">
    <source>
        <dbReference type="ARBA" id="ARBA00022695"/>
    </source>
</evidence>
<keyword evidence="5" id="KW-1185">Reference proteome</keyword>
<evidence type="ECO:0000313" key="4">
    <source>
        <dbReference type="EMBL" id="SEA51352.1"/>
    </source>
</evidence>
<accession>A0A1H4BU46</accession>
<dbReference type="RefSeq" id="WP_091400439.1">
    <property type="nucleotide sequence ID" value="NZ_FNQY01000024.1"/>
</dbReference>
<evidence type="ECO:0000256" key="1">
    <source>
        <dbReference type="ARBA" id="ARBA00022679"/>
    </source>
</evidence>
<dbReference type="GO" id="GO:0016779">
    <property type="term" value="F:nucleotidyltransferase activity"/>
    <property type="evidence" value="ECO:0007669"/>
    <property type="project" value="UniProtKB-KW"/>
</dbReference>
<dbReference type="EMBL" id="FNQY01000024">
    <property type="protein sequence ID" value="SEA51352.1"/>
    <property type="molecule type" value="Genomic_DNA"/>
</dbReference>
<dbReference type="InterPro" id="IPR025877">
    <property type="entry name" value="MobA-like_NTP_Trfase"/>
</dbReference>
<dbReference type="PANTHER" id="PTHR43584:SF8">
    <property type="entry name" value="N-ACETYLMURAMATE ALPHA-1-PHOSPHATE URIDYLYLTRANSFERASE"/>
    <property type="match status" value="1"/>
</dbReference>